<keyword evidence="1" id="KW-0472">Membrane</keyword>
<gene>
    <name evidence="2" type="ORF">MTR62_13315</name>
</gene>
<dbReference type="Pfam" id="PF06149">
    <property type="entry name" value="DUF969"/>
    <property type="match status" value="1"/>
</dbReference>
<dbReference type="RefSeq" id="WP_244021671.1">
    <property type="nucleotide sequence ID" value="NZ_JALHLF010000056.1"/>
</dbReference>
<dbReference type="EMBL" id="JALHLF010000056">
    <property type="protein sequence ID" value="MCJ2183662.1"/>
    <property type="molecule type" value="Genomic_DNA"/>
</dbReference>
<evidence type="ECO:0000313" key="2">
    <source>
        <dbReference type="EMBL" id="MCJ2183662.1"/>
    </source>
</evidence>
<comment type="caution">
    <text evidence="2">The sequence shown here is derived from an EMBL/GenBank/DDBJ whole genome shotgun (WGS) entry which is preliminary data.</text>
</comment>
<sequence>MSYWPLIGIALVVAGFALRLNPLLVVAGSALVTGLLGGLGLVPVIEALGKAFNDNRYISLTWIILPVIGLLERHGLQQQARCLIATVRGATMGRLLVLYLGFRQITAALGMKDIGGHPQAVRPLIAPMAEAAAERTHGPLDAAERDKVRAMAAATDNIGLFFGEDIFFAIASILLIQGVFETQGYELTPLQLSVWAIPSAVCAFFLHGGRLLAFDRRLARRARLPGRAA</sequence>
<organism evidence="2 3">
    <name type="scientific">Novosphingobium organovorum</name>
    <dbReference type="NCBI Taxonomy" id="2930092"/>
    <lineage>
        <taxon>Bacteria</taxon>
        <taxon>Pseudomonadati</taxon>
        <taxon>Pseudomonadota</taxon>
        <taxon>Alphaproteobacteria</taxon>
        <taxon>Sphingomonadales</taxon>
        <taxon>Sphingomonadaceae</taxon>
        <taxon>Novosphingobium</taxon>
    </lineage>
</organism>
<dbReference type="InterPro" id="IPR010374">
    <property type="entry name" value="DUF969"/>
</dbReference>
<proteinExistence type="predicted"/>
<protein>
    <submittedName>
        <fullName evidence="2">DUF969 domain-containing protein</fullName>
    </submittedName>
</protein>
<name>A0ABT0BF37_9SPHN</name>
<keyword evidence="1" id="KW-0812">Transmembrane</keyword>
<feature type="transmembrane region" description="Helical" evidence="1">
    <location>
        <begin position="27"/>
        <end position="45"/>
    </location>
</feature>
<feature type="transmembrane region" description="Helical" evidence="1">
    <location>
        <begin position="158"/>
        <end position="180"/>
    </location>
</feature>
<keyword evidence="1" id="KW-1133">Transmembrane helix</keyword>
<keyword evidence="3" id="KW-1185">Reference proteome</keyword>
<evidence type="ECO:0000313" key="3">
    <source>
        <dbReference type="Proteomes" id="UP001162881"/>
    </source>
</evidence>
<accession>A0ABT0BF37</accession>
<reference evidence="2" key="1">
    <citation type="submission" date="2022-03" db="EMBL/GenBank/DDBJ databases">
        <title>Identification of a novel bacterium isolated from mangrove sediments.</title>
        <authorList>
            <person name="Pan X."/>
        </authorList>
    </citation>
    <scope>NUCLEOTIDE SEQUENCE</scope>
    <source>
        <strain evidence="2">B1949</strain>
    </source>
</reference>
<dbReference type="Proteomes" id="UP001162881">
    <property type="component" value="Unassembled WGS sequence"/>
</dbReference>
<evidence type="ECO:0000256" key="1">
    <source>
        <dbReference type="SAM" id="Phobius"/>
    </source>
</evidence>
<feature type="transmembrane region" description="Helical" evidence="1">
    <location>
        <begin position="192"/>
        <end position="213"/>
    </location>
</feature>